<keyword evidence="1" id="KW-0472">Membrane</keyword>
<protein>
    <submittedName>
        <fullName evidence="2">Uncharacterized protein</fullName>
    </submittedName>
</protein>
<evidence type="ECO:0000313" key="2">
    <source>
        <dbReference type="EMBL" id="QYY44661.1"/>
    </source>
</evidence>
<dbReference type="EMBL" id="CP080764">
    <property type="protein sequence ID" value="QYY44661.1"/>
    <property type="molecule type" value="Genomic_DNA"/>
</dbReference>
<keyword evidence="1" id="KW-1133">Transmembrane helix</keyword>
<feature type="transmembrane region" description="Helical" evidence="1">
    <location>
        <begin position="9"/>
        <end position="26"/>
    </location>
</feature>
<organism evidence="2 3">
    <name type="scientific">Aneurinibacillus thermoaerophilus</name>
    <dbReference type="NCBI Taxonomy" id="143495"/>
    <lineage>
        <taxon>Bacteria</taxon>
        <taxon>Bacillati</taxon>
        <taxon>Bacillota</taxon>
        <taxon>Bacilli</taxon>
        <taxon>Bacillales</taxon>
        <taxon>Paenibacillaceae</taxon>
        <taxon>Aneurinibacillus group</taxon>
        <taxon>Aneurinibacillus</taxon>
    </lineage>
</organism>
<evidence type="ECO:0000313" key="3">
    <source>
        <dbReference type="Proteomes" id="UP000826616"/>
    </source>
</evidence>
<evidence type="ECO:0000256" key="1">
    <source>
        <dbReference type="SAM" id="Phobius"/>
    </source>
</evidence>
<keyword evidence="3" id="KW-1185">Reference proteome</keyword>
<keyword evidence="1" id="KW-0812">Transmembrane</keyword>
<gene>
    <name evidence="2" type="ORF">K3F53_15665</name>
</gene>
<name>A0ABX8YGH0_ANETH</name>
<reference evidence="2 3" key="1">
    <citation type="submission" date="2021-08" db="EMBL/GenBank/DDBJ databases">
        <title>Complete genome sequence of the strain Aneurinibacillus thermoaerophilus CCM 8960.</title>
        <authorList>
            <person name="Musilova J."/>
            <person name="Kourilova X."/>
            <person name="Pernicova I."/>
            <person name="Bezdicek M."/>
            <person name="Lengerova M."/>
            <person name="Obruca S."/>
            <person name="Sedlar K."/>
        </authorList>
    </citation>
    <scope>NUCLEOTIDE SEQUENCE [LARGE SCALE GENOMIC DNA]</scope>
    <source>
        <strain evidence="2 3">CCM 8960</strain>
    </source>
</reference>
<accession>A0ABX8YGH0</accession>
<sequence length="99" mass="11712">MVNFFKKFSFSYVFLGITIILFSTSFKNYENSLYITLLFLFIANFTCFATEYLLTKYFENKEKNSDKKKRAMYATFIMGQVAVTLIVFFAFKNIFPTMV</sequence>
<feature type="transmembrane region" description="Helical" evidence="1">
    <location>
        <begin position="32"/>
        <end position="50"/>
    </location>
</feature>
<feature type="transmembrane region" description="Helical" evidence="1">
    <location>
        <begin position="71"/>
        <end position="91"/>
    </location>
</feature>
<proteinExistence type="predicted"/>
<dbReference type="Proteomes" id="UP000826616">
    <property type="component" value="Chromosome"/>
</dbReference>